<dbReference type="GO" id="GO:0005886">
    <property type="term" value="C:plasma membrane"/>
    <property type="evidence" value="ECO:0007669"/>
    <property type="project" value="UniProtKB-SubCell"/>
</dbReference>
<evidence type="ECO:0000256" key="4">
    <source>
        <dbReference type="ARBA" id="ARBA00022989"/>
    </source>
</evidence>
<comment type="subcellular location">
    <subcellularLocation>
        <location evidence="1">Cell membrane</location>
        <topology evidence="1">Multi-pass membrane protein</topology>
    </subcellularLocation>
</comment>
<feature type="transmembrane region" description="Helical" evidence="6">
    <location>
        <begin position="202"/>
        <end position="222"/>
    </location>
</feature>
<evidence type="ECO:0000259" key="7">
    <source>
        <dbReference type="PROSITE" id="PS50850"/>
    </source>
</evidence>
<dbReference type="NCBIfam" id="NF007498">
    <property type="entry name" value="PRK10091.1"/>
    <property type="match status" value="1"/>
</dbReference>
<dbReference type="GO" id="GO:0022857">
    <property type="term" value="F:transmembrane transporter activity"/>
    <property type="evidence" value="ECO:0007669"/>
    <property type="project" value="InterPro"/>
</dbReference>
<name>A0AAP4FYZ3_9ENTR</name>
<protein>
    <submittedName>
        <fullName evidence="8">MFS transporter AraJ</fullName>
    </submittedName>
</protein>
<dbReference type="InterPro" id="IPR011701">
    <property type="entry name" value="MFS"/>
</dbReference>
<dbReference type="InterPro" id="IPR036259">
    <property type="entry name" value="MFS_trans_sf"/>
</dbReference>
<keyword evidence="5 6" id="KW-0472">Membrane</keyword>
<dbReference type="Proteomes" id="UP001223214">
    <property type="component" value="Unassembled WGS sequence"/>
</dbReference>
<feature type="transmembrane region" description="Helical" evidence="6">
    <location>
        <begin position="70"/>
        <end position="96"/>
    </location>
</feature>
<feature type="transmembrane region" description="Helical" evidence="6">
    <location>
        <begin position="356"/>
        <end position="375"/>
    </location>
</feature>
<dbReference type="AlphaFoldDB" id="A0AAP4FYZ3"/>
<organism evidence="8 9">
    <name type="scientific">Lelliottia wanjuensis</name>
    <dbReference type="NCBI Taxonomy" id="3050585"/>
    <lineage>
        <taxon>Bacteria</taxon>
        <taxon>Pseudomonadati</taxon>
        <taxon>Pseudomonadota</taxon>
        <taxon>Gammaproteobacteria</taxon>
        <taxon>Enterobacterales</taxon>
        <taxon>Enterobacteriaceae</taxon>
        <taxon>Lelliottia</taxon>
    </lineage>
</organism>
<dbReference type="InterPro" id="IPR020846">
    <property type="entry name" value="MFS_dom"/>
</dbReference>
<dbReference type="SUPFAM" id="SSF103473">
    <property type="entry name" value="MFS general substrate transporter"/>
    <property type="match status" value="1"/>
</dbReference>
<evidence type="ECO:0000256" key="1">
    <source>
        <dbReference type="ARBA" id="ARBA00004651"/>
    </source>
</evidence>
<dbReference type="Gene3D" id="1.20.1250.20">
    <property type="entry name" value="MFS general substrate transporter like domains"/>
    <property type="match status" value="2"/>
</dbReference>
<keyword evidence="3 6" id="KW-0812">Transmembrane</keyword>
<feature type="transmembrane region" description="Helical" evidence="6">
    <location>
        <begin position="102"/>
        <end position="120"/>
    </location>
</feature>
<feature type="transmembrane region" description="Helical" evidence="6">
    <location>
        <begin position="267"/>
        <end position="285"/>
    </location>
</feature>
<proteinExistence type="predicted"/>
<sequence>MKKTVFSLALGTFGLGMAEFGIMGVLTELAQDTGISIPSAGSMISYYAFGVVIGAPIIALFSNKFSLKTVLLFLVALCVAGNAIFTFSTSYFWLAVGRLVSGFPHGAFFGVGAIILSKIAPPGKVTLAVSGMIAGMTVANLVGVPLGTWLGHEYNWRYTFFLIAAFDALVILSVIFWVPTLYDKAETRLTEQFHFLKKPEAWLIFAATMFGNAGVFAWFSFVKPFMVNVSGFSPGFMTVIMMLMGLGMVLGNLLSGKLSGRYSPLRIAATTDLVIVLSLLMLFAFGENQSASLVMGFICCAGLFALSAPLQIMLLQNAQGGELLGAAGGQVAFNLGSAIGAYFGGMMIILGYSWSYVTLPAALLSFAAMSSLLLYGRQKAKRAQANARALA</sequence>
<keyword evidence="4 6" id="KW-1133">Transmembrane helix</keyword>
<evidence type="ECO:0000313" key="9">
    <source>
        <dbReference type="Proteomes" id="UP001223214"/>
    </source>
</evidence>
<keyword evidence="9" id="KW-1185">Reference proteome</keyword>
<dbReference type="PANTHER" id="PTHR43124">
    <property type="entry name" value="PURINE EFFLUX PUMP PBUE"/>
    <property type="match status" value="1"/>
</dbReference>
<evidence type="ECO:0000256" key="3">
    <source>
        <dbReference type="ARBA" id="ARBA00022692"/>
    </source>
</evidence>
<feature type="domain" description="Major facilitator superfamily (MFS) profile" evidence="7">
    <location>
        <begin position="4"/>
        <end position="379"/>
    </location>
</feature>
<keyword evidence="2" id="KW-1003">Cell membrane</keyword>
<evidence type="ECO:0000256" key="6">
    <source>
        <dbReference type="SAM" id="Phobius"/>
    </source>
</evidence>
<dbReference type="CDD" id="cd17324">
    <property type="entry name" value="MFS_NepI_like"/>
    <property type="match status" value="1"/>
</dbReference>
<evidence type="ECO:0000256" key="5">
    <source>
        <dbReference type="ARBA" id="ARBA00023136"/>
    </source>
</evidence>
<gene>
    <name evidence="8" type="primary">araJ</name>
    <name evidence="8" type="ORF">QQF32_24375</name>
</gene>
<feature type="transmembrane region" description="Helical" evidence="6">
    <location>
        <begin position="44"/>
        <end position="63"/>
    </location>
</feature>
<evidence type="ECO:0000256" key="2">
    <source>
        <dbReference type="ARBA" id="ARBA00022475"/>
    </source>
</evidence>
<dbReference type="RefSeq" id="WP_285148825.1">
    <property type="nucleotide sequence ID" value="NZ_JASSOM010000094.1"/>
</dbReference>
<reference evidence="8 9" key="1">
    <citation type="submission" date="2023-06" db="EMBL/GenBank/DDBJ databases">
        <title>Identification and characterization of antibiotic-resistant Gram-negative bacteria.</title>
        <authorList>
            <person name="Cho G.-S."/>
            <person name="Lee J."/>
            <person name="Tai E."/>
            <person name="Jeong S."/>
            <person name="Kim I."/>
            <person name="Kim B.-E."/>
            <person name="Jeong M.-I."/>
            <person name="Oh K.-K."/>
            <person name="Franz C.M.A.P."/>
        </authorList>
    </citation>
    <scope>NUCLEOTIDE SEQUENCE [LARGE SCALE GENOMIC DNA]</scope>
    <source>
        <strain evidence="8 9">V106_12</strain>
    </source>
</reference>
<feature type="transmembrane region" description="Helical" evidence="6">
    <location>
        <begin position="234"/>
        <end position="255"/>
    </location>
</feature>
<comment type="caution">
    <text evidence="8">The sequence shown here is derived from an EMBL/GenBank/DDBJ whole genome shotgun (WGS) entry which is preliminary data.</text>
</comment>
<dbReference type="InterPro" id="IPR050189">
    <property type="entry name" value="MFS_Efflux_Transporters"/>
</dbReference>
<dbReference type="PROSITE" id="PS50850">
    <property type="entry name" value="MFS"/>
    <property type="match status" value="1"/>
</dbReference>
<feature type="transmembrane region" description="Helical" evidence="6">
    <location>
        <begin position="127"/>
        <end position="146"/>
    </location>
</feature>
<evidence type="ECO:0000313" key="8">
    <source>
        <dbReference type="EMBL" id="MDK9366336.1"/>
    </source>
</evidence>
<feature type="transmembrane region" description="Helical" evidence="6">
    <location>
        <begin position="331"/>
        <end position="350"/>
    </location>
</feature>
<feature type="transmembrane region" description="Helical" evidence="6">
    <location>
        <begin position="291"/>
        <end position="310"/>
    </location>
</feature>
<dbReference type="PANTHER" id="PTHR43124:SF6">
    <property type="entry name" value="TRANSPORTER ARAJ-RELATED"/>
    <property type="match status" value="1"/>
</dbReference>
<feature type="transmembrane region" description="Helical" evidence="6">
    <location>
        <begin position="158"/>
        <end position="182"/>
    </location>
</feature>
<dbReference type="Pfam" id="PF07690">
    <property type="entry name" value="MFS_1"/>
    <property type="match status" value="1"/>
</dbReference>
<accession>A0AAP4FYZ3</accession>
<dbReference type="EMBL" id="JASSOM010000094">
    <property type="protein sequence ID" value="MDK9366336.1"/>
    <property type="molecule type" value="Genomic_DNA"/>
</dbReference>